<dbReference type="Proteomes" id="UP001224775">
    <property type="component" value="Unassembled WGS sequence"/>
</dbReference>
<name>A0AAD8Y557_9STRA</name>
<dbReference type="InterPro" id="IPR049227">
    <property type="entry name" value="DUF6824"/>
</dbReference>
<dbReference type="EMBL" id="JATAAI010000017">
    <property type="protein sequence ID" value="KAK1739763.1"/>
    <property type="molecule type" value="Genomic_DNA"/>
</dbReference>
<dbReference type="AlphaFoldDB" id="A0AAD8Y557"/>
<protein>
    <recommendedName>
        <fullName evidence="1">DUF6824 domain-containing protein</fullName>
    </recommendedName>
</protein>
<evidence type="ECO:0000259" key="1">
    <source>
        <dbReference type="Pfam" id="PF20710"/>
    </source>
</evidence>
<dbReference type="Pfam" id="PF20710">
    <property type="entry name" value="DUF6824"/>
    <property type="match status" value="1"/>
</dbReference>
<feature type="domain" description="DUF6824" evidence="1">
    <location>
        <begin position="24"/>
        <end position="91"/>
    </location>
</feature>
<keyword evidence="3" id="KW-1185">Reference proteome</keyword>
<comment type="caution">
    <text evidence="2">The sequence shown here is derived from an EMBL/GenBank/DDBJ whole genome shotgun (WGS) entry which is preliminary data.</text>
</comment>
<reference evidence="2" key="1">
    <citation type="submission" date="2023-06" db="EMBL/GenBank/DDBJ databases">
        <title>Survivors Of The Sea: Transcriptome response of Skeletonema marinoi to long-term dormancy.</title>
        <authorList>
            <person name="Pinder M.I.M."/>
            <person name="Kourtchenko O."/>
            <person name="Robertson E.K."/>
            <person name="Larsson T."/>
            <person name="Maumus F."/>
            <person name="Osuna-Cruz C.M."/>
            <person name="Vancaester E."/>
            <person name="Stenow R."/>
            <person name="Vandepoele K."/>
            <person name="Ploug H."/>
            <person name="Bruchert V."/>
            <person name="Godhe A."/>
            <person name="Topel M."/>
        </authorList>
    </citation>
    <scope>NUCLEOTIDE SEQUENCE</scope>
    <source>
        <strain evidence="2">R05AC</strain>
    </source>
</reference>
<evidence type="ECO:0000313" key="2">
    <source>
        <dbReference type="EMBL" id="KAK1739763.1"/>
    </source>
</evidence>
<sequence>MPPPTPIHPPFDNTVDVILRGESGYNVQRSAGNVTFRDVCITLRTSVKAKRLNEDKKKKMCREVMKAITCEGGRFVEYNGTNYVELLDDVALPIIFNQED</sequence>
<evidence type="ECO:0000313" key="3">
    <source>
        <dbReference type="Proteomes" id="UP001224775"/>
    </source>
</evidence>
<gene>
    <name evidence="2" type="ORF">QTG54_009522</name>
</gene>
<organism evidence="2 3">
    <name type="scientific">Skeletonema marinoi</name>
    <dbReference type="NCBI Taxonomy" id="267567"/>
    <lineage>
        <taxon>Eukaryota</taxon>
        <taxon>Sar</taxon>
        <taxon>Stramenopiles</taxon>
        <taxon>Ochrophyta</taxon>
        <taxon>Bacillariophyta</taxon>
        <taxon>Coscinodiscophyceae</taxon>
        <taxon>Thalassiosirophycidae</taxon>
        <taxon>Thalassiosirales</taxon>
        <taxon>Skeletonemataceae</taxon>
        <taxon>Skeletonema</taxon>
        <taxon>Skeletonema marinoi-dohrnii complex</taxon>
    </lineage>
</organism>
<proteinExistence type="predicted"/>
<accession>A0AAD8Y557</accession>